<organism evidence="1 2">
    <name type="scientific">Dreissena polymorpha</name>
    <name type="common">Zebra mussel</name>
    <name type="synonym">Mytilus polymorpha</name>
    <dbReference type="NCBI Taxonomy" id="45954"/>
    <lineage>
        <taxon>Eukaryota</taxon>
        <taxon>Metazoa</taxon>
        <taxon>Spiralia</taxon>
        <taxon>Lophotrochozoa</taxon>
        <taxon>Mollusca</taxon>
        <taxon>Bivalvia</taxon>
        <taxon>Autobranchia</taxon>
        <taxon>Heteroconchia</taxon>
        <taxon>Euheterodonta</taxon>
        <taxon>Imparidentia</taxon>
        <taxon>Neoheterodontei</taxon>
        <taxon>Myida</taxon>
        <taxon>Dreissenoidea</taxon>
        <taxon>Dreissenidae</taxon>
        <taxon>Dreissena</taxon>
    </lineage>
</organism>
<evidence type="ECO:0000313" key="2">
    <source>
        <dbReference type="Proteomes" id="UP000828390"/>
    </source>
</evidence>
<sequence>MIAIFQERDVYNDCIRKSKEANEGPDRYVHFTFDFSQNVSLPHYSRQKGPLYFLTLRKGQVFGVRVDSIPRQLNFLIDEDQTIGKDGKTSHGPDAVLSMLDWALQNYESDAYTCSIHADNCPGMYIRTYVCACTTCACVFARAVVLLISLAHKYF</sequence>
<protein>
    <submittedName>
        <fullName evidence="1">Uncharacterized protein</fullName>
    </submittedName>
</protein>
<comment type="caution">
    <text evidence="1">The sequence shown here is derived from an EMBL/GenBank/DDBJ whole genome shotgun (WGS) entry which is preliminary data.</text>
</comment>
<evidence type="ECO:0000313" key="1">
    <source>
        <dbReference type="EMBL" id="KAH3747845.1"/>
    </source>
</evidence>
<accession>A0A9D4DG59</accession>
<keyword evidence="2" id="KW-1185">Reference proteome</keyword>
<dbReference type="PANTHER" id="PTHR34415">
    <property type="entry name" value="INTEGRASE CATALYTIC DOMAIN-CONTAINING PROTEIN"/>
    <property type="match status" value="1"/>
</dbReference>
<gene>
    <name evidence="1" type="ORF">DPMN_182277</name>
</gene>
<dbReference type="Proteomes" id="UP000828390">
    <property type="component" value="Unassembled WGS sequence"/>
</dbReference>
<dbReference type="AlphaFoldDB" id="A0A9D4DG59"/>
<reference evidence="1" key="2">
    <citation type="submission" date="2020-11" db="EMBL/GenBank/DDBJ databases">
        <authorList>
            <person name="McCartney M.A."/>
            <person name="Auch B."/>
            <person name="Kono T."/>
            <person name="Mallez S."/>
            <person name="Becker A."/>
            <person name="Gohl D.M."/>
            <person name="Silverstein K.A.T."/>
            <person name="Koren S."/>
            <person name="Bechman K.B."/>
            <person name="Herman A."/>
            <person name="Abrahante J.E."/>
            <person name="Garbe J."/>
        </authorList>
    </citation>
    <scope>NUCLEOTIDE SEQUENCE</scope>
    <source>
        <strain evidence="1">Duluth1</strain>
        <tissue evidence="1">Whole animal</tissue>
    </source>
</reference>
<reference evidence="1" key="1">
    <citation type="journal article" date="2019" name="bioRxiv">
        <title>The Genome of the Zebra Mussel, Dreissena polymorpha: A Resource for Invasive Species Research.</title>
        <authorList>
            <person name="McCartney M.A."/>
            <person name="Auch B."/>
            <person name="Kono T."/>
            <person name="Mallez S."/>
            <person name="Zhang Y."/>
            <person name="Obille A."/>
            <person name="Becker A."/>
            <person name="Abrahante J.E."/>
            <person name="Garbe J."/>
            <person name="Badalamenti J.P."/>
            <person name="Herman A."/>
            <person name="Mangelson H."/>
            <person name="Liachko I."/>
            <person name="Sullivan S."/>
            <person name="Sone E.D."/>
            <person name="Koren S."/>
            <person name="Silverstein K.A.T."/>
            <person name="Beckman K.B."/>
            <person name="Gohl D.M."/>
        </authorList>
    </citation>
    <scope>NUCLEOTIDE SEQUENCE</scope>
    <source>
        <strain evidence="1">Duluth1</strain>
        <tissue evidence="1">Whole animal</tissue>
    </source>
</reference>
<name>A0A9D4DG59_DREPO</name>
<proteinExistence type="predicted"/>
<dbReference type="PANTHER" id="PTHR34415:SF1">
    <property type="entry name" value="INTEGRASE CATALYTIC DOMAIN-CONTAINING PROTEIN"/>
    <property type="match status" value="1"/>
</dbReference>
<dbReference type="EMBL" id="JAIWYP010000010">
    <property type="protein sequence ID" value="KAH3747845.1"/>
    <property type="molecule type" value="Genomic_DNA"/>
</dbReference>